<accession>A0A7S0HVJ6</accession>
<name>A0A7S0HVJ6_9CRYP</name>
<protein>
    <submittedName>
        <fullName evidence="3">Uncharacterized protein</fullName>
    </submittedName>
</protein>
<sequence>MRTQADKQVTLDHLGDVHVEVKRRTRRVFNDSLVLTARLSRPSTTLDKRRKLINVGAIACLGLFVYLSALGLGQGKSSRSRPARHKSSQPPEETSTQQFLPPKHFPHTPKESIHPHAPVVAGASFAYQEIKQGLSNIATKHLKAQGSSGKLRGEGRKFGEEVREEEMDGYADFMLAASDQHDVVDFLSSGSTGSSKASRSDHRAL</sequence>
<evidence type="ECO:0000313" key="3">
    <source>
        <dbReference type="EMBL" id="CAD8502055.1"/>
    </source>
</evidence>
<keyword evidence="2" id="KW-0472">Membrane</keyword>
<dbReference type="AlphaFoldDB" id="A0A7S0HVJ6"/>
<organism evidence="3">
    <name type="scientific">Hanusia phi</name>
    <dbReference type="NCBI Taxonomy" id="3032"/>
    <lineage>
        <taxon>Eukaryota</taxon>
        <taxon>Cryptophyceae</taxon>
        <taxon>Pyrenomonadales</taxon>
        <taxon>Geminigeraceae</taxon>
        <taxon>Hanusia</taxon>
    </lineage>
</organism>
<dbReference type="EMBL" id="HBEO01029798">
    <property type="protein sequence ID" value="CAD8502055.1"/>
    <property type="molecule type" value="Transcribed_RNA"/>
</dbReference>
<feature type="compositionally biased region" description="Basic residues" evidence="1">
    <location>
        <begin position="78"/>
        <end position="87"/>
    </location>
</feature>
<gene>
    <name evidence="3" type="ORF">HPHI1048_LOCUS20236</name>
</gene>
<evidence type="ECO:0000256" key="2">
    <source>
        <dbReference type="SAM" id="Phobius"/>
    </source>
</evidence>
<evidence type="ECO:0000256" key="1">
    <source>
        <dbReference type="SAM" id="MobiDB-lite"/>
    </source>
</evidence>
<feature type="transmembrane region" description="Helical" evidence="2">
    <location>
        <begin position="52"/>
        <end position="72"/>
    </location>
</feature>
<proteinExistence type="predicted"/>
<reference evidence="3" key="1">
    <citation type="submission" date="2021-01" db="EMBL/GenBank/DDBJ databases">
        <authorList>
            <person name="Corre E."/>
            <person name="Pelletier E."/>
            <person name="Niang G."/>
            <person name="Scheremetjew M."/>
            <person name="Finn R."/>
            <person name="Kale V."/>
            <person name="Holt S."/>
            <person name="Cochrane G."/>
            <person name="Meng A."/>
            <person name="Brown T."/>
            <person name="Cohen L."/>
        </authorList>
    </citation>
    <scope>NUCLEOTIDE SEQUENCE</scope>
    <source>
        <strain evidence="3">CCMP325</strain>
    </source>
</reference>
<feature type="region of interest" description="Disordered" evidence="1">
    <location>
        <begin position="75"/>
        <end position="115"/>
    </location>
</feature>
<keyword evidence="2" id="KW-1133">Transmembrane helix</keyword>
<feature type="compositionally biased region" description="Polar residues" evidence="1">
    <location>
        <begin position="88"/>
        <end position="99"/>
    </location>
</feature>
<keyword evidence="2" id="KW-0812">Transmembrane</keyword>